<keyword evidence="2" id="KW-1185">Reference proteome</keyword>
<dbReference type="Proteomes" id="UP000807342">
    <property type="component" value="Unassembled WGS sequence"/>
</dbReference>
<name>A0A9P6BVM1_9AGAR</name>
<sequence>MAIDNLYPKILGWLHLDTRSMTLKLLGMCAVGPPLPVLHFTQLLKLNLNAAHATLHYIHSIITIPYGLKLIGEPLAFALQDLNYYHYRIAEACLHVLGDTRVPHAVGLAWDSSEFGDANLSNLSVSHDMFMFILAHVWDICTKIHNLELDFVQDKVVSLDYQCL</sequence>
<reference evidence="1" key="1">
    <citation type="submission" date="2020-11" db="EMBL/GenBank/DDBJ databases">
        <authorList>
            <consortium name="DOE Joint Genome Institute"/>
            <person name="Ahrendt S."/>
            <person name="Riley R."/>
            <person name="Andreopoulos W."/>
            <person name="Labutti K."/>
            <person name="Pangilinan J."/>
            <person name="Ruiz-Duenas F.J."/>
            <person name="Barrasa J.M."/>
            <person name="Sanchez-Garcia M."/>
            <person name="Camarero S."/>
            <person name="Miyauchi S."/>
            <person name="Serrano A."/>
            <person name="Linde D."/>
            <person name="Babiker R."/>
            <person name="Drula E."/>
            <person name="Ayuso-Fernandez I."/>
            <person name="Pacheco R."/>
            <person name="Padilla G."/>
            <person name="Ferreira P."/>
            <person name="Barriuso J."/>
            <person name="Kellner H."/>
            <person name="Castanera R."/>
            <person name="Alfaro M."/>
            <person name="Ramirez L."/>
            <person name="Pisabarro A.G."/>
            <person name="Kuo A."/>
            <person name="Tritt A."/>
            <person name="Lipzen A."/>
            <person name="He G."/>
            <person name="Yan M."/>
            <person name="Ng V."/>
            <person name="Cullen D."/>
            <person name="Martin F."/>
            <person name="Rosso M.-N."/>
            <person name="Henrissat B."/>
            <person name="Hibbett D."/>
            <person name="Martinez A.T."/>
            <person name="Grigoriev I.V."/>
        </authorList>
    </citation>
    <scope>NUCLEOTIDE SEQUENCE</scope>
    <source>
        <strain evidence="1">MF-IS2</strain>
    </source>
</reference>
<evidence type="ECO:0000313" key="2">
    <source>
        <dbReference type="Proteomes" id="UP000807342"/>
    </source>
</evidence>
<dbReference type="AlphaFoldDB" id="A0A9P6BVM1"/>
<dbReference type="EMBL" id="MU153145">
    <property type="protein sequence ID" value="KAF9439929.1"/>
    <property type="molecule type" value="Genomic_DNA"/>
</dbReference>
<evidence type="ECO:0000313" key="1">
    <source>
        <dbReference type="EMBL" id="KAF9439929.1"/>
    </source>
</evidence>
<accession>A0A9P6BVM1</accession>
<proteinExistence type="predicted"/>
<gene>
    <name evidence="1" type="ORF">P691DRAFT_768590</name>
</gene>
<organism evidence="1 2">
    <name type="scientific">Macrolepiota fuliginosa MF-IS2</name>
    <dbReference type="NCBI Taxonomy" id="1400762"/>
    <lineage>
        <taxon>Eukaryota</taxon>
        <taxon>Fungi</taxon>
        <taxon>Dikarya</taxon>
        <taxon>Basidiomycota</taxon>
        <taxon>Agaricomycotina</taxon>
        <taxon>Agaricomycetes</taxon>
        <taxon>Agaricomycetidae</taxon>
        <taxon>Agaricales</taxon>
        <taxon>Agaricineae</taxon>
        <taxon>Agaricaceae</taxon>
        <taxon>Macrolepiota</taxon>
    </lineage>
</organism>
<protein>
    <submittedName>
        <fullName evidence="1">Uncharacterized protein</fullName>
    </submittedName>
</protein>
<comment type="caution">
    <text evidence="1">The sequence shown here is derived from an EMBL/GenBank/DDBJ whole genome shotgun (WGS) entry which is preliminary data.</text>
</comment>